<organism evidence="2 3">
    <name type="scientific">Zizania palustris</name>
    <name type="common">Northern wild rice</name>
    <dbReference type="NCBI Taxonomy" id="103762"/>
    <lineage>
        <taxon>Eukaryota</taxon>
        <taxon>Viridiplantae</taxon>
        <taxon>Streptophyta</taxon>
        <taxon>Embryophyta</taxon>
        <taxon>Tracheophyta</taxon>
        <taxon>Spermatophyta</taxon>
        <taxon>Magnoliopsida</taxon>
        <taxon>Liliopsida</taxon>
        <taxon>Poales</taxon>
        <taxon>Poaceae</taxon>
        <taxon>BOP clade</taxon>
        <taxon>Oryzoideae</taxon>
        <taxon>Oryzeae</taxon>
        <taxon>Zizaniinae</taxon>
        <taxon>Zizania</taxon>
    </lineage>
</organism>
<feature type="region of interest" description="Disordered" evidence="1">
    <location>
        <begin position="85"/>
        <end position="172"/>
    </location>
</feature>
<feature type="region of interest" description="Disordered" evidence="1">
    <location>
        <begin position="211"/>
        <end position="265"/>
    </location>
</feature>
<reference evidence="2" key="1">
    <citation type="journal article" date="2021" name="bioRxiv">
        <title>Whole Genome Assembly and Annotation of Northern Wild Rice, Zizania palustris L., Supports a Whole Genome Duplication in the Zizania Genus.</title>
        <authorList>
            <person name="Haas M."/>
            <person name="Kono T."/>
            <person name="Macchietto M."/>
            <person name="Millas R."/>
            <person name="McGilp L."/>
            <person name="Shao M."/>
            <person name="Duquette J."/>
            <person name="Hirsch C.N."/>
            <person name="Kimball J."/>
        </authorList>
    </citation>
    <scope>NUCLEOTIDE SEQUENCE</scope>
    <source>
        <tissue evidence="2">Fresh leaf tissue</tissue>
    </source>
</reference>
<reference evidence="2" key="2">
    <citation type="submission" date="2021-02" db="EMBL/GenBank/DDBJ databases">
        <authorList>
            <person name="Kimball J.A."/>
            <person name="Haas M.W."/>
            <person name="Macchietto M."/>
            <person name="Kono T."/>
            <person name="Duquette J."/>
            <person name="Shao M."/>
        </authorList>
    </citation>
    <scope>NUCLEOTIDE SEQUENCE</scope>
    <source>
        <tissue evidence="2">Fresh leaf tissue</tissue>
    </source>
</reference>
<gene>
    <name evidence="2" type="ORF">GUJ93_ZPchr0010g9970</name>
</gene>
<dbReference type="EMBL" id="JAAALK010000082">
    <property type="protein sequence ID" value="KAG8084362.1"/>
    <property type="molecule type" value="Genomic_DNA"/>
</dbReference>
<evidence type="ECO:0000313" key="2">
    <source>
        <dbReference type="EMBL" id="KAG8084362.1"/>
    </source>
</evidence>
<feature type="compositionally biased region" description="Acidic residues" evidence="1">
    <location>
        <begin position="225"/>
        <end position="234"/>
    </location>
</feature>
<protein>
    <submittedName>
        <fullName evidence="2">Uncharacterized protein</fullName>
    </submittedName>
</protein>
<proteinExistence type="predicted"/>
<evidence type="ECO:0000256" key="1">
    <source>
        <dbReference type="SAM" id="MobiDB-lite"/>
    </source>
</evidence>
<sequence>MSRAQDRQHRSLLDALGVLESEAASLRAIVASLAPPVAPAIAPPAVAPPVAAPPASAPLVAPVIAPPVAAPPAAAPPVVAPAPVIAPQPVAPIPPPRDGSPRGGEDGDVMDYTPDSSTPRPCRELPTAASYRARFRPLGPPPSTRFAPPRPTLGDIATSSASRTPELEAYPYHTTPMVPVTPLARPPIAPTQPSTTYVAPPAAAPVAAPVMASPPVVPPKVIVLSDDDDDDLGHDDDHDDGHGIRPDDFDDEDPEEPSFEDDLEE</sequence>
<dbReference type="Proteomes" id="UP000729402">
    <property type="component" value="Unassembled WGS sequence"/>
</dbReference>
<keyword evidence="3" id="KW-1185">Reference proteome</keyword>
<comment type="caution">
    <text evidence="2">The sequence shown here is derived from an EMBL/GenBank/DDBJ whole genome shotgun (WGS) entry which is preliminary data.</text>
</comment>
<feature type="compositionally biased region" description="Pro residues" evidence="1">
    <location>
        <begin position="85"/>
        <end position="98"/>
    </location>
</feature>
<accession>A0A8J5W7N8</accession>
<name>A0A8J5W7N8_ZIZPA</name>
<feature type="compositionally biased region" description="Pro residues" evidence="1">
    <location>
        <begin position="138"/>
        <end position="151"/>
    </location>
</feature>
<evidence type="ECO:0000313" key="3">
    <source>
        <dbReference type="Proteomes" id="UP000729402"/>
    </source>
</evidence>
<dbReference type="AlphaFoldDB" id="A0A8J5W7N8"/>
<feature type="compositionally biased region" description="Acidic residues" evidence="1">
    <location>
        <begin position="248"/>
        <end position="265"/>
    </location>
</feature>
<feature type="compositionally biased region" description="Basic and acidic residues" evidence="1">
    <location>
        <begin position="235"/>
        <end position="247"/>
    </location>
</feature>